<comment type="function">
    <text evidence="4">Produces ATP from ADP in the presence of a proton gradient across the membrane. The V-type beta chain is a regulatory subunit.</text>
</comment>
<evidence type="ECO:0000259" key="6">
    <source>
        <dbReference type="Pfam" id="PF02874"/>
    </source>
</evidence>
<gene>
    <name evidence="8" type="ORF">PSU93_06065</name>
</gene>
<evidence type="ECO:0000256" key="3">
    <source>
        <dbReference type="ARBA" id="ARBA00024342"/>
    </source>
</evidence>
<keyword evidence="1" id="KW-0813">Transport</keyword>
<dbReference type="AlphaFoldDB" id="A0AA43TJX9"/>
<protein>
    <submittedName>
        <fullName evidence="8">V-type ATP synthase subunit B</fullName>
    </submittedName>
</protein>
<dbReference type="EMBL" id="JAQSDF010000012">
    <property type="protein sequence ID" value="MDI1230696.1"/>
    <property type="molecule type" value="Genomic_DNA"/>
</dbReference>
<feature type="domain" description="ATP synthase A/B type C-terminal" evidence="7">
    <location>
        <begin position="346"/>
        <end position="437"/>
    </location>
</feature>
<feature type="domain" description="ATPase F1/V1/A1 complex alpha/beta subunit nucleotide-binding" evidence="5">
    <location>
        <begin position="137"/>
        <end position="326"/>
    </location>
</feature>
<dbReference type="GO" id="GO:0046034">
    <property type="term" value="P:ATP metabolic process"/>
    <property type="evidence" value="ECO:0007669"/>
    <property type="project" value="InterPro"/>
</dbReference>
<evidence type="ECO:0000313" key="8">
    <source>
        <dbReference type="EMBL" id="MDI1230696.1"/>
    </source>
</evidence>
<keyword evidence="9" id="KW-1185">Reference proteome</keyword>
<dbReference type="Pfam" id="PF22919">
    <property type="entry name" value="ATP-synt_VA_C"/>
    <property type="match status" value="1"/>
</dbReference>
<dbReference type="CDD" id="cd01135">
    <property type="entry name" value="V_A-ATPase_B"/>
    <property type="match status" value="1"/>
</dbReference>
<dbReference type="Pfam" id="PF02874">
    <property type="entry name" value="ATP-synt_ab_N"/>
    <property type="match status" value="1"/>
</dbReference>
<dbReference type="SUPFAM" id="SSF52540">
    <property type="entry name" value="P-loop containing nucleoside triphosphate hydrolases"/>
    <property type="match status" value="1"/>
</dbReference>
<evidence type="ECO:0000259" key="5">
    <source>
        <dbReference type="Pfam" id="PF00006"/>
    </source>
</evidence>
<dbReference type="InterPro" id="IPR055190">
    <property type="entry name" value="ATP-synt_VA_C"/>
</dbReference>
<proteinExistence type="inferred from homology"/>
<comment type="similarity">
    <text evidence="3">Belongs to the ATPase alpha/beta chains family. T3SS ATPase subfamily.</text>
</comment>
<dbReference type="PANTHER" id="PTHR43389">
    <property type="entry name" value="V-TYPE PROTON ATPASE SUBUNIT B"/>
    <property type="match status" value="1"/>
</dbReference>
<dbReference type="InterPro" id="IPR004100">
    <property type="entry name" value="ATPase_F1/V1/A1_a/bsu_N"/>
</dbReference>
<sequence length="455" mass="50347">MTIIQKLIRHIRLLEIVGDLIRVRAEGVAFGDIAVVENIDGECSLAKVVDLDRDIVSLQVFSGGKGLSTDAKVNFLGRPLDVVYSDNILGRVFRGSGEPIDGGPALPTDPRIPVGGPTVNPVMRVMPSRMIETQVPMIDLFNCLVESQKIPIFSIAGEPFNELLARIGFQANADVVVFGGMGLIFDDYHFFRTAFEEHGVFHRTVMFVNQASDPLVERLLVPDMALAVAEKMAVEDNKRVLVLLTDMTAFADAMKELGVAQERIPAVRGHMGDLYTQLASRYEKACDFKGAGSVTILSVTTMPGDDVTHPVPDNTGYITEGQFYLHDGFIDPFGSLSRLKQHVVGKATREDHGQIMNTMIRFYSGAVEAKKKQAMAFELSLFDEKLLKYGHLFRERFMDTRVSLPVIEALDLCWLTLAECFEPKELLMKQNLIDTYYPKAALSKAEPQDAADKAA</sequence>
<dbReference type="Pfam" id="PF00006">
    <property type="entry name" value="ATP-synt_ab"/>
    <property type="match status" value="1"/>
</dbReference>
<accession>A0AA43TJX9</accession>
<dbReference type="GO" id="GO:0005524">
    <property type="term" value="F:ATP binding"/>
    <property type="evidence" value="ECO:0007669"/>
    <property type="project" value="InterPro"/>
</dbReference>
<evidence type="ECO:0000256" key="4">
    <source>
        <dbReference type="ARBA" id="ARBA00059599"/>
    </source>
</evidence>
<feature type="domain" description="ATPase F1/V1/A1 complex alpha/beta subunit N-terminal" evidence="6">
    <location>
        <begin position="15"/>
        <end position="77"/>
    </location>
</feature>
<keyword evidence="2" id="KW-0406">Ion transport</keyword>
<dbReference type="InterPro" id="IPR000194">
    <property type="entry name" value="ATPase_F1/V1/A1_a/bsu_nucl-bd"/>
</dbReference>
<evidence type="ECO:0000256" key="1">
    <source>
        <dbReference type="ARBA" id="ARBA00022448"/>
    </source>
</evidence>
<comment type="caution">
    <text evidence="8">The sequence shown here is derived from an EMBL/GenBank/DDBJ whole genome shotgun (WGS) entry which is preliminary data.</text>
</comment>
<evidence type="ECO:0000313" key="9">
    <source>
        <dbReference type="Proteomes" id="UP001160519"/>
    </source>
</evidence>
<dbReference type="GO" id="GO:1902600">
    <property type="term" value="P:proton transmembrane transport"/>
    <property type="evidence" value="ECO:0007669"/>
    <property type="project" value="InterPro"/>
</dbReference>
<dbReference type="Gene3D" id="3.40.50.12240">
    <property type="match status" value="1"/>
</dbReference>
<dbReference type="PANTHER" id="PTHR43389:SF4">
    <property type="entry name" value="V-TYPE PROTON ATPASE SUBUNIT B"/>
    <property type="match status" value="1"/>
</dbReference>
<evidence type="ECO:0000259" key="7">
    <source>
        <dbReference type="Pfam" id="PF22919"/>
    </source>
</evidence>
<dbReference type="InterPro" id="IPR027417">
    <property type="entry name" value="P-loop_NTPase"/>
</dbReference>
<dbReference type="NCBIfam" id="NF002555">
    <property type="entry name" value="PRK02118.1"/>
    <property type="match status" value="1"/>
</dbReference>
<dbReference type="InterPro" id="IPR022879">
    <property type="entry name" value="V-ATPase_su_B/beta"/>
</dbReference>
<evidence type="ECO:0000256" key="2">
    <source>
        <dbReference type="ARBA" id="ARBA00023065"/>
    </source>
</evidence>
<organism evidence="8 9">
    <name type="scientific">Candidatus Methylobacter titanis</name>
    <dbReference type="NCBI Taxonomy" id="3053457"/>
    <lineage>
        <taxon>Bacteria</taxon>
        <taxon>Pseudomonadati</taxon>
        <taxon>Pseudomonadota</taxon>
        <taxon>Gammaproteobacteria</taxon>
        <taxon>Methylococcales</taxon>
        <taxon>Methylococcaceae</taxon>
        <taxon>Methylobacter</taxon>
    </lineage>
</organism>
<dbReference type="Proteomes" id="UP001160519">
    <property type="component" value="Unassembled WGS sequence"/>
</dbReference>
<reference evidence="8" key="1">
    <citation type="submission" date="2023-01" db="EMBL/GenBank/DDBJ databases">
        <title>Biogeochemical cycle of methane in antarctic sediments.</title>
        <authorList>
            <person name="Roldan D.M."/>
            <person name="Menes R.J."/>
        </authorList>
    </citation>
    <scope>NUCLEOTIDE SEQUENCE [LARGE SCALE GENOMIC DNA]</scope>
    <source>
        <strain evidence="8">K-2018 MAG008</strain>
    </source>
</reference>
<name>A0AA43TJX9_9GAMM</name>
<dbReference type="NCBIfam" id="NF003235">
    <property type="entry name" value="PRK04196.1"/>
    <property type="match status" value="1"/>
</dbReference>